<accession>A0A1Q9DNQ2</accession>
<evidence type="ECO:0000256" key="6">
    <source>
        <dbReference type="ARBA" id="ARBA00023134"/>
    </source>
</evidence>
<keyword evidence="6" id="KW-0342">GTP-binding</keyword>
<reference evidence="9 10" key="1">
    <citation type="submission" date="2016-02" db="EMBL/GenBank/DDBJ databases">
        <title>Genome analysis of coral dinoflagellate symbionts highlights evolutionary adaptations to a symbiotic lifestyle.</title>
        <authorList>
            <person name="Aranda M."/>
            <person name="Li Y."/>
            <person name="Liew Y.J."/>
            <person name="Baumgarten S."/>
            <person name="Simakov O."/>
            <person name="Wilson M."/>
            <person name="Piel J."/>
            <person name="Ashoor H."/>
            <person name="Bougouffa S."/>
            <person name="Bajic V.B."/>
            <person name="Ryu T."/>
            <person name="Ravasi T."/>
            <person name="Bayer T."/>
            <person name="Micklem G."/>
            <person name="Kim H."/>
            <person name="Bhak J."/>
            <person name="Lajeunesse T.C."/>
            <person name="Voolstra C.R."/>
        </authorList>
    </citation>
    <scope>NUCLEOTIDE SEQUENCE [LARGE SCALE GENOMIC DNA]</scope>
    <source>
        <strain evidence="9 10">CCMP2467</strain>
    </source>
</reference>
<keyword evidence="2" id="KW-0963">Cytoplasm</keyword>
<name>A0A1Q9DNQ2_SYMMI</name>
<evidence type="ECO:0000256" key="4">
    <source>
        <dbReference type="ARBA" id="ARBA00022741"/>
    </source>
</evidence>
<dbReference type="PANTHER" id="PTHR11588">
    <property type="entry name" value="TUBULIN"/>
    <property type="match status" value="1"/>
</dbReference>
<keyword evidence="10" id="KW-1185">Reference proteome</keyword>
<keyword evidence="4" id="KW-0547">Nucleotide-binding</keyword>
<dbReference type="Pfam" id="PF00091">
    <property type="entry name" value="Tubulin"/>
    <property type="match status" value="1"/>
</dbReference>
<organism evidence="9 10">
    <name type="scientific">Symbiodinium microadriaticum</name>
    <name type="common">Dinoflagellate</name>
    <name type="synonym">Zooxanthella microadriatica</name>
    <dbReference type="NCBI Taxonomy" id="2951"/>
    <lineage>
        <taxon>Eukaryota</taxon>
        <taxon>Sar</taxon>
        <taxon>Alveolata</taxon>
        <taxon>Dinophyceae</taxon>
        <taxon>Suessiales</taxon>
        <taxon>Symbiodiniaceae</taxon>
        <taxon>Symbiodinium</taxon>
    </lineage>
</organism>
<comment type="catalytic activity">
    <reaction evidence="7">
        <text>GTP + H2O = GDP + phosphate + H(+)</text>
        <dbReference type="Rhea" id="RHEA:19669"/>
        <dbReference type="ChEBI" id="CHEBI:15377"/>
        <dbReference type="ChEBI" id="CHEBI:15378"/>
        <dbReference type="ChEBI" id="CHEBI:37565"/>
        <dbReference type="ChEBI" id="CHEBI:43474"/>
        <dbReference type="ChEBI" id="CHEBI:58189"/>
    </reaction>
    <physiologicalReaction direction="left-to-right" evidence="7">
        <dbReference type="Rhea" id="RHEA:19670"/>
    </physiologicalReaction>
</comment>
<evidence type="ECO:0000259" key="8">
    <source>
        <dbReference type="SMART" id="SM00864"/>
    </source>
</evidence>
<evidence type="ECO:0000313" key="9">
    <source>
        <dbReference type="EMBL" id="OLP96807.1"/>
    </source>
</evidence>
<dbReference type="GO" id="GO:0005525">
    <property type="term" value="F:GTP binding"/>
    <property type="evidence" value="ECO:0007669"/>
    <property type="project" value="UniProtKB-KW"/>
</dbReference>
<dbReference type="AlphaFoldDB" id="A0A1Q9DNQ2"/>
<dbReference type="InterPro" id="IPR000217">
    <property type="entry name" value="Tubulin"/>
</dbReference>
<dbReference type="InterPro" id="IPR002452">
    <property type="entry name" value="Alpha_tubulin"/>
</dbReference>
<protein>
    <submittedName>
        <fullName evidence="9">Tubulin alpha chain</fullName>
    </submittedName>
</protein>
<dbReference type="OrthoDB" id="6049624at2759"/>
<dbReference type="Proteomes" id="UP000186817">
    <property type="component" value="Unassembled WGS sequence"/>
</dbReference>
<dbReference type="PRINTS" id="PR01161">
    <property type="entry name" value="TUBULIN"/>
</dbReference>
<dbReference type="SMART" id="SM00864">
    <property type="entry name" value="Tubulin"/>
    <property type="match status" value="1"/>
</dbReference>
<comment type="caution">
    <text evidence="9">The sequence shown here is derived from an EMBL/GenBank/DDBJ whole genome shotgun (WGS) entry which is preliminary data.</text>
</comment>
<dbReference type="PRINTS" id="PR01162">
    <property type="entry name" value="ALPHATUBULIN"/>
</dbReference>
<evidence type="ECO:0000256" key="1">
    <source>
        <dbReference type="ARBA" id="ARBA00009636"/>
    </source>
</evidence>
<evidence type="ECO:0000256" key="3">
    <source>
        <dbReference type="ARBA" id="ARBA00022701"/>
    </source>
</evidence>
<dbReference type="EMBL" id="LSRX01000454">
    <property type="protein sequence ID" value="OLP96807.1"/>
    <property type="molecule type" value="Genomic_DNA"/>
</dbReference>
<dbReference type="InterPro" id="IPR008280">
    <property type="entry name" value="Tub_FtsZ_C"/>
</dbReference>
<keyword evidence="3" id="KW-0493">Microtubule</keyword>
<dbReference type="InterPro" id="IPR003008">
    <property type="entry name" value="Tubulin_FtsZ_GTPase"/>
</dbReference>
<evidence type="ECO:0000313" key="10">
    <source>
        <dbReference type="Proteomes" id="UP000186817"/>
    </source>
</evidence>
<dbReference type="SUPFAM" id="SSF55307">
    <property type="entry name" value="Tubulin C-terminal domain-like"/>
    <property type="match status" value="1"/>
</dbReference>
<dbReference type="GO" id="GO:0005874">
    <property type="term" value="C:microtubule"/>
    <property type="evidence" value="ECO:0007669"/>
    <property type="project" value="UniProtKB-KW"/>
</dbReference>
<dbReference type="SUPFAM" id="SSF52490">
    <property type="entry name" value="Tubulin nucleotide-binding domain-like"/>
    <property type="match status" value="1"/>
</dbReference>
<evidence type="ECO:0000256" key="5">
    <source>
        <dbReference type="ARBA" id="ARBA00022801"/>
    </source>
</evidence>
<evidence type="ECO:0000256" key="2">
    <source>
        <dbReference type="ARBA" id="ARBA00022490"/>
    </source>
</evidence>
<feature type="domain" description="Tubulin/FtsZ GTPase" evidence="8">
    <location>
        <begin position="1"/>
        <end position="180"/>
    </location>
</feature>
<dbReference type="InterPro" id="IPR036525">
    <property type="entry name" value="Tubulin/FtsZ_GTPase_sf"/>
</dbReference>
<dbReference type="GO" id="GO:0016787">
    <property type="term" value="F:hydrolase activity"/>
    <property type="evidence" value="ECO:0007669"/>
    <property type="project" value="UniProtKB-KW"/>
</dbReference>
<evidence type="ECO:0000256" key="7">
    <source>
        <dbReference type="ARBA" id="ARBA00049117"/>
    </source>
</evidence>
<dbReference type="GO" id="GO:0005200">
    <property type="term" value="F:structural constituent of cytoskeleton"/>
    <property type="evidence" value="ECO:0007669"/>
    <property type="project" value="InterPro"/>
</dbReference>
<comment type="similarity">
    <text evidence="1">Belongs to the tubulin family.</text>
</comment>
<dbReference type="OMA" id="HNITHDG"/>
<keyword evidence="5" id="KW-0378">Hydrolase</keyword>
<dbReference type="GO" id="GO:0007017">
    <property type="term" value="P:microtubule-based process"/>
    <property type="evidence" value="ECO:0007669"/>
    <property type="project" value="InterPro"/>
</dbReference>
<gene>
    <name evidence="9" type="ORF">AK812_SmicGene20913</name>
</gene>
<proteinExistence type="inferred from homology"/>
<dbReference type="Gene3D" id="3.40.50.1440">
    <property type="entry name" value="Tubulin/FtsZ, GTPase domain"/>
    <property type="match status" value="1"/>
</dbReference>
<sequence length="281" mass="31464">MPRCVMVDMEPIVVDEVRTGTYRQEKLISGKEYANSFARGHHTIAKEIVDLVLDSIRKPADNGTGLQGFSVYNACGSGTGSGLSCLTIERLYVDYGKKSNISFTVWCSLLVATAVVELYNSVLCVHSLREHTDVTIMHCNKALFSFCRRHLDIERPKDTKVNRPIVQFNSSLSASLRFDGALNMDLTESQTYLVPYTRLHFILTSYAPVISVEKPCLDSRFRNTNEFENSFTAQKASGQVSVRKKTLTDSFWHVVPETAKVQTGLLQVPSNRGIWSQIKGI</sequence>